<evidence type="ECO:0000313" key="2">
    <source>
        <dbReference type="Proteomes" id="UP000886523"/>
    </source>
</evidence>
<dbReference type="EMBL" id="MU129016">
    <property type="protein sequence ID" value="KAF9510443.1"/>
    <property type="molecule type" value="Genomic_DNA"/>
</dbReference>
<dbReference type="Gene3D" id="2.40.40.10">
    <property type="entry name" value="RlpA-like domain"/>
    <property type="match status" value="1"/>
</dbReference>
<dbReference type="SUPFAM" id="SSF50685">
    <property type="entry name" value="Barwin-like endoglucanases"/>
    <property type="match status" value="1"/>
</dbReference>
<dbReference type="AlphaFoldDB" id="A0A9P6DTD9"/>
<proteinExistence type="predicted"/>
<protein>
    <submittedName>
        <fullName evidence="1">Uncharacterized protein</fullName>
    </submittedName>
</protein>
<dbReference type="InterPro" id="IPR036908">
    <property type="entry name" value="RlpA-like_sf"/>
</dbReference>
<dbReference type="Proteomes" id="UP000886523">
    <property type="component" value="Unassembled WGS sequence"/>
</dbReference>
<dbReference type="CDD" id="cd22271">
    <property type="entry name" value="DPBB_EXP_N-like"/>
    <property type="match status" value="1"/>
</dbReference>
<organism evidence="1 2">
    <name type="scientific">Hydnum rufescens UP504</name>
    <dbReference type="NCBI Taxonomy" id="1448309"/>
    <lineage>
        <taxon>Eukaryota</taxon>
        <taxon>Fungi</taxon>
        <taxon>Dikarya</taxon>
        <taxon>Basidiomycota</taxon>
        <taxon>Agaricomycotina</taxon>
        <taxon>Agaricomycetes</taxon>
        <taxon>Cantharellales</taxon>
        <taxon>Hydnaceae</taxon>
        <taxon>Hydnum</taxon>
    </lineage>
</organism>
<dbReference type="OrthoDB" id="406505at2759"/>
<sequence>MSLETLHPPHPQPPKITMLRRCRKHPPRLLHLPRQGRPNPWALLCSLVSSPAKAPSTTLDWMLVSVTVRIVDRCAGCQGKFDLDFSPAAFNALADPNLGRIDFPWHSHASSPSYIVALIANVSATFHSCIFTSRLFPYSPRHW</sequence>
<gene>
    <name evidence="1" type="ORF">BS47DRAFT_68472</name>
</gene>
<accession>A0A9P6DTD9</accession>
<evidence type="ECO:0000313" key="1">
    <source>
        <dbReference type="EMBL" id="KAF9510443.1"/>
    </source>
</evidence>
<reference evidence="1" key="1">
    <citation type="journal article" date="2020" name="Nat. Commun.">
        <title>Large-scale genome sequencing of mycorrhizal fungi provides insights into the early evolution of symbiotic traits.</title>
        <authorList>
            <person name="Miyauchi S."/>
            <person name="Kiss E."/>
            <person name="Kuo A."/>
            <person name="Drula E."/>
            <person name="Kohler A."/>
            <person name="Sanchez-Garcia M."/>
            <person name="Morin E."/>
            <person name="Andreopoulos B."/>
            <person name="Barry K.W."/>
            <person name="Bonito G."/>
            <person name="Buee M."/>
            <person name="Carver A."/>
            <person name="Chen C."/>
            <person name="Cichocki N."/>
            <person name="Clum A."/>
            <person name="Culley D."/>
            <person name="Crous P.W."/>
            <person name="Fauchery L."/>
            <person name="Girlanda M."/>
            <person name="Hayes R.D."/>
            <person name="Keri Z."/>
            <person name="LaButti K."/>
            <person name="Lipzen A."/>
            <person name="Lombard V."/>
            <person name="Magnuson J."/>
            <person name="Maillard F."/>
            <person name="Murat C."/>
            <person name="Nolan M."/>
            <person name="Ohm R.A."/>
            <person name="Pangilinan J."/>
            <person name="Pereira M.F."/>
            <person name="Perotto S."/>
            <person name="Peter M."/>
            <person name="Pfister S."/>
            <person name="Riley R."/>
            <person name="Sitrit Y."/>
            <person name="Stielow J.B."/>
            <person name="Szollosi G."/>
            <person name="Zifcakova L."/>
            <person name="Stursova M."/>
            <person name="Spatafora J.W."/>
            <person name="Tedersoo L."/>
            <person name="Vaario L.M."/>
            <person name="Yamada A."/>
            <person name="Yan M."/>
            <person name="Wang P."/>
            <person name="Xu J."/>
            <person name="Bruns T."/>
            <person name="Baldrian P."/>
            <person name="Vilgalys R."/>
            <person name="Dunand C."/>
            <person name="Henrissat B."/>
            <person name="Grigoriev I.V."/>
            <person name="Hibbett D."/>
            <person name="Nagy L.G."/>
            <person name="Martin F.M."/>
        </authorList>
    </citation>
    <scope>NUCLEOTIDE SEQUENCE</scope>
    <source>
        <strain evidence="1">UP504</strain>
    </source>
</reference>
<keyword evidence="2" id="KW-1185">Reference proteome</keyword>
<name>A0A9P6DTD9_9AGAM</name>
<comment type="caution">
    <text evidence="1">The sequence shown here is derived from an EMBL/GenBank/DDBJ whole genome shotgun (WGS) entry which is preliminary data.</text>
</comment>